<dbReference type="Proteomes" id="UP000235672">
    <property type="component" value="Unassembled WGS sequence"/>
</dbReference>
<feature type="compositionally biased region" description="Polar residues" evidence="1">
    <location>
        <begin position="68"/>
        <end position="80"/>
    </location>
</feature>
<feature type="region of interest" description="Disordered" evidence="1">
    <location>
        <begin position="1"/>
        <end position="80"/>
    </location>
</feature>
<gene>
    <name evidence="2" type="ORF">NA56DRAFT_650464</name>
</gene>
<evidence type="ECO:0000313" key="2">
    <source>
        <dbReference type="EMBL" id="PMD15070.1"/>
    </source>
</evidence>
<reference evidence="2 3" key="1">
    <citation type="submission" date="2016-05" db="EMBL/GenBank/DDBJ databases">
        <title>A degradative enzymes factory behind the ericoid mycorrhizal symbiosis.</title>
        <authorList>
            <consortium name="DOE Joint Genome Institute"/>
            <person name="Martino E."/>
            <person name="Morin E."/>
            <person name="Grelet G."/>
            <person name="Kuo A."/>
            <person name="Kohler A."/>
            <person name="Daghino S."/>
            <person name="Barry K."/>
            <person name="Choi C."/>
            <person name="Cichocki N."/>
            <person name="Clum A."/>
            <person name="Copeland A."/>
            <person name="Hainaut M."/>
            <person name="Haridas S."/>
            <person name="Labutti K."/>
            <person name="Lindquist E."/>
            <person name="Lipzen A."/>
            <person name="Khouja H.-R."/>
            <person name="Murat C."/>
            <person name="Ohm R."/>
            <person name="Olson A."/>
            <person name="Spatafora J."/>
            <person name="Veneault-Fourrey C."/>
            <person name="Henrissat B."/>
            <person name="Grigoriev I."/>
            <person name="Martin F."/>
            <person name="Perotto S."/>
        </authorList>
    </citation>
    <scope>NUCLEOTIDE SEQUENCE [LARGE SCALE GENOMIC DNA]</scope>
    <source>
        <strain evidence="2 3">UAMH 7357</strain>
    </source>
</reference>
<keyword evidence="3" id="KW-1185">Reference proteome</keyword>
<organism evidence="2 3">
    <name type="scientific">Hyaloscypha hepaticicola</name>
    <dbReference type="NCBI Taxonomy" id="2082293"/>
    <lineage>
        <taxon>Eukaryota</taxon>
        <taxon>Fungi</taxon>
        <taxon>Dikarya</taxon>
        <taxon>Ascomycota</taxon>
        <taxon>Pezizomycotina</taxon>
        <taxon>Leotiomycetes</taxon>
        <taxon>Helotiales</taxon>
        <taxon>Hyaloscyphaceae</taxon>
        <taxon>Hyaloscypha</taxon>
    </lineage>
</organism>
<evidence type="ECO:0000313" key="3">
    <source>
        <dbReference type="Proteomes" id="UP000235672"/>
    </source>
</evidence>
<proteinExistence type="predicted"/>
<dbReference type="EMBL" id="KZ613516">
    <property type="protein sequence ID" value="PMD15070.1"/>
    <property type="molecule type" value="Genomic_DNA"/>
</dbReference>
<dbReference type="AlphaFoldDB" id="A0A2J6PM28"/>
<evidence type="ECO:0000256" key="1">
    <source>
        <dbReference type="SAM" id="MobiDB-lite"/>
    </source>
</evidence>
<name>A0A2J6PM28_9HELO</name>
<accession>A0A2J6PM28</accession>
<sequence length="80" mass="8394">MPSSTSTTGTSSRTTSSINANDAQSTSDSSSTYSSTWLLKDTKTKSKKNVKGGSEKSSTGSRPLVHISWQSGLAESTSWS</sequence>
<feature type="compositionally biased region" description="Low complexity" evidence="1">
    <location>
        <begin position="25"/>
        <end position="39"/>
    </location>
</feature>
<feature type="compositionally biased region" description="Low complexity" evidence="1">
    <location>
        <begin position="1"/>
        <end position="17"/>
    </location>
</feature>
<protein>
    <submittedName>
        <fullName evidence="2">Uncharacterized protein</fullName>
    </submittedName>
</protein>